<name>A0AAD9FN88_PAPLA</name>
<proteinExistence type="predicted"/>
<keyword evidence="2" id="KW-1185">Reference proteome</keyword>
<evidence type="ECO:0000313" key="1">
    <source>
        <dbReference type="EMBL" id="KAK1921896.1"/>
    </source>
</evidence>
<dbReference type="AlphaFoldDB" id="A0AAD9FN88"/>
<organism evidence="1 2">
    <name type="scientific">Papiliotrema laurentii</name>
    <name type="common">Cryptococcus laurentii</name>
    <dbReference type="NCBI Taxonomy" id="5418"/>
    <lineage>
        <taxon>Eukaryota</taxon>
        <taxon>Fungi</taxon>
        <taxon>Dikarya</taxon>
        <taxon>Basidiomycota</taxon>
        <taxon>Agaricomycotina</taxon>
        <taxon>Tremellomycetes</taxon>
        <taxon>Tremellales</taxon>
        <taxon>Rhynchogastremaceae</taxon>
        <taxon>Papiliotrema</taxon>
    </lineage>
</organism>
<accession>A0AAD9FN88</accession>
<evidence type="ECO:0000313" key="2">
    <source>
        <dbReference type="Proteomes" id="UP001182556"/>
    </source>
</evidence>
<comment type="caution">
    <text evidence="1">The sequence shown here is derived from an EMBL/GenBank/DDBJ whole genome shotgun (WGS) entry which is preliminary data.</text>
</comment>
<protein>
    <submittedName>
        <fullName evidence="1">Uncharacterized protein</fullName>
    </submittedName>
</protein>
<dbReference type="EMBL" id="JAODAN010000010">
    <property type="protein sequence ID" value="KAK1921896.1"/>
    <property type="molecule type" value="Genomic_DNA"/>
</dbReference>
<sequence>MYPKTIHNTQTTSLDTLSEKLFSANLKPLRVVGEPVQTSLASSRLAPPWAELDERPRRRVRRFRLWRDNAPDLRLAVLDPRRRGKIFLLGQVVAGSLTSKGHLRRYQSYAVPAEGAVLVGVRAVPVAPPLTNKAGAPAPTRPLVLPRTALPHRPDAKIPKAERKMRYQRLLQFMYALDQEHERRFRLGMSALMSELEEFEDRNFTITSGTRFFRDIRKKSTNIFHHLRLRNIPIHPVPRRTEVKRAVKAENLRRQKNREKREARRAM</sequence>
<dbReference type="Proteomes" id="UP001182556">
    <property type="component" value="Unassembled WGS sequence"/>
</dbReference>
<reference evidence="1" key="1">
    <citation type="submission" date="2023-02" db="EMBL/GenBank/DDBJ databases">
        <title>Identification and recombinant expression of a fungal hydrolase from Papiliotrema laurentii that hydrolyzes apple cutin and clears colloidal polyester polyurethane.</title>
        <authorList>
            <consortium name="DOE Joint Genome Institute"/>
            <person name="Roman V.A."/>
            <person name="Bojanowski C."/>
            <person name="Crable B.R."/>
            <person name="Wagner D.N."/>
            <person name="Hung C.S."/>
            <person name="Nadeau L.J."/>
            <person name="Schratz L."/>
            <person name="Haridas S."/>
            <person name="Pangilinan J."/>
            <person name="Lipzen A."/>
            <person name="Na H."/>
            <person name="Yan M."/>
            <person name="Ng V."/>
            <person name="Grigoriev I.V."/>
            <person name="Spatafora J.W."/>
            <person name="Barlow D."/>
            <person name="Biffinger J."/>
            <person name="Kelley-Loughnane N."/>
            <person name="Varaljay V.A."/>
            <person name="Crookes-Goodson W.J."/>
        </authorList>
    </citation>
    <scope>NUCLEOTIDE SEQUENCE</scope>
    <source>
        <strain evidence="1">5307AH</strain>
    </source>
</reference>
<gene>
    <name evidence="1" type="ORF">DB88DRAFT_457532</name>
</gene>
<feature type="non-terminal residue" evidence="1">
    <location>
        <position position="1"/>
    </location>
</feature>